<feature type="region of interest" description="Disordered" evidence="1">
    <location>
        <begin position="1"/>
        <end position="107"/>
    </location>
</feature>
<sequence length="107" mass="12408">MKPEDKEFLFSVLSEELQQPQQDPEPQHQQHHHPQPDPEPQHQQHHHQLPQSHHPQPPQIQPAQQPQAQYAQQQYVLSYPDDPHAFNVIPSPVPAPDREVVCGEGRQ</sequence>
<dbReference type="Proteomes" id="UP000077521">
    <property type="component" value="Unassembled WGS sequence"/>
</dbReference>
<evidence type="ECO:0000313" key="2">
    <source>
        <dbReference type="EMBL" id="KAE8240136.1"/>
    </source>
</evidence>
<keyword evidence="3" id="KW-1185">Reference proteome</keyword>
<gene>
    <name evidence="2" type="ORF">A4X13_0g7927</name>
</gene>
<evidence type="ECO:0000313" key="3">
    <source>
        <dbReference type="Proteomes" id="UP000077521"/>
    </source>
</evidence>
<dbReference type="EMBL" id="LWDF02001151">
    <property type="protein sequence ID" value="KAE8240136.1"/>
    <property type="molecule type" value="Genomic_DNA"/>
</dbReference>
<organism evidence="2 3">
    <name type="scientific">Tilletia indica</name>
    <dbReference type="NCBI Taxonomy" id="43049"/>
    <lineage>
        <taxon>Eukaryota</taxon>
        <taxon>Fungi</taxon>
        <taxon>Dikarya</taxon>
        <taxon>Basidiomycota</taxon>
        <taxon>Ustilaginomycotina</taxon>
        <taxon>Exobasidiomycetes</taxon>
        <taxon>Tilletiales</taxon>
        <taxon>Tilletiaceae</taxon>
        <taxon>Tilletia</taxon>
    </lineage>
</organism>
<evidence type="ECO:0000256" key="1">
    <source>
        <dbReference type="SAM" id="MobiDB-lite"/>
    </source>
</evidence>
<accession>A0A8T8SH21</accession>
<feature type="compositionally biased region" description="Low complexity" evidence="1">
    <location>
        <begin position="61"/>
        <end position="74"/>
    </location>
</feature>
<feature type="compositionally biased region" description="Basic and acidic residues" evidence="1">
    <location>
        <begin position="96"/>
        <end position="107"/>
    </location>
</feature>
<reference evidence="2" key="1">
    <citation type="submission" date="2016-04" db="EMBL/GenBank/DDBJ databases">
        <authorList>
            <person name="Nguyen H.D."/>
            <person name="Samba Siva P."/>
            <person name="Cullis J."/>
            <person name="Levesque C.A."/>
            <person name="Hambleton S."/>
        </authorList>
    </citation>
    <scope>NUCLEOTIDE SEQUENCE</scope>
    <source>
        <strain evidence="2">DAOMC 236416</strain>
    </source>
</reference>
<reference evidence="2" key="2">
    <citation type="journal article" date="2019" name="IMA Fungus">
        <title>Genome sequencing and comparison of five Tilletia species to identify candidate genes for the detection of regulated species infecting wheat.</title>
        <authorList>
            <person name="Nguyen H.D.T."/>
            <person name="Sultana T."/>
            <person name="Kesanakurti P."/>
            <person name="Hambleton S."/>
        </authorList>
    </citation>
    <scope>NUCLEOTIDE SEQUENCE</scope>
    <source>
        <strain evidence="2">DAOMC 236416</strain>
    </source>
</reference>
<protein>
    <submittedName>
        <fullName evidence="2">Uncharacterized protein</fullName>
    </submittedName>
</protein>
<dbReference type="AlphaFoldDB" id="A0A8T8SH21"/>
<comment type="caution">
    <text evidence="2">The sequence shown here is derived from an EMBL/GenBank/DDBJ whole genome shotgun (WGS) entry which is preliminary data.</text>
</comment>
<proteinExistence type="predicted"/>
<name>A0A8T8SH21_9BASI</name>